<dbReference type="PRINTS" id="PR00039">
    <property type="entry name" value="HTHLYSR"/>
</dbReference>
<dbReference type="PANTHER" id="PTHR30419">
    <property type="entry name" value="HTH-TYPE TRANSCRIPTIONAL REGULATOR YBHD"/>
    <property type="match status" value="1"/>
</dbReference>
<dbReference type="InterPro" id="IPR036390">
    <property type="entry name" value="WH_DNA-bd_sf"/>
</dbReference>
<keyword evidence="7" id="KW-1185">Reference proteome</keyword>
<evidence type="ECO:0000313" key="6">
    <source>
        <dbReference type="EMBL" id="MFD2238282.1"/>
    </source>
</evidence>
<dbReference type="InterPro" id="IPR000847">
    <property type="entry name" value="LysR_HTH_N"/>
</dbReference>
<protein>
    <submittedName>
        <fullName evidence="6">LysR family transcriptional regulator</fullName>
    </submittedName>
</protein>
<evidence type="ECO:0000256" key="4">
    <source>
        <dbReference type="ARBA" id="ARBA00023163"/>
    </source>
</evidence>
<gene>
    <name evidence="6" type="ORF">ACFSKQ_12565</name>
</gene>
<name>A0ABW5CNK7_9HYPH</name>
<evidence type="ECO:0000256" key="3">
    <source>
        <dbReference type="ARBA" id="ARBA00023125"/>
    </source>
</evidence>
<dbReference type="Proteomes" id="UP001597371">
    <property type="component" value="Unassembled WGS sequence"/>
</dbReference>
<dbReference type="Gene3D" id="3.40.190.290">
    <property type="match status" value="1"/>
</dbReference>
<sequence length="301" mass="32969">MVASRVLQDSALAYFLAVVRTGSVNKASARLNVAPSAISRQIARLERELGTTLFERRPSGMVPSASGELLAVHVRRAQLDAERVAGEIRALEGLERGMVRLASTEGLAEGFLPHQVHLFRQRYAGIHFDLRIAAAGEVTRLVREGACDIGLTFGHAPEHEIRIEKRVRAPIHVVAAPGHPLADKRSLSLSQLTPYPLALPSPQTSIRRLFDISCSRQGLVLKPVFTSNYATALINFAVEGGGVALFGELAVRHRQDRQRFAIVPLRDEELHARTIEVQTLAGRILPKGVNAFLDQLRLAVD</sequence>
<dbReference type="Gene3D" id="1.10.10.10">
    <property type="entry name" value="Winged helix-like DNA-binding domain superfamily/Winged helix DNA-binding domain"/>
    <property type="match status" value="1"/>
</dbReference>
<accession>A0ABW5CNK7</accession>
<dbReference type="PANTHER" id="PTHR30419:SF8">
    <property type="entry name" value="NITROGEN ASSIMILATION TRANSCRIPTIONAL ACTIVATOR-RELATED"/>
    <property type="match status" value="1"/>
</dbReference>
<dbReference type="InterPro" id="IPR036388">
    <property type="entry name" value="WH-like_DNA-bd_sf"/>
</dbReference>
<keyword evidence="3" id="KW-0238">DNA-binding</keyword>
<comment type="caution">
    <text evidence="6">The sequence shown here is derived from an EMBL/GenBank/DDBJ whole genome shotgun (WGS) entry which is preliminary data.</text>
</comment>
<dbReference type="Pfam" id="PF03466">
    <property type="entry name" value="LysR_substrate"/>
    <property type="match status" value="1"/>
</dbReference>
<dbReference type="SUPFAM" id="SSF53850">
    <property type="entry name" value="Periplasmic binding protein-like II"/>
    <property type="match status" value="1"/>
</dbReference>
<reference evidence="7" key="1">
    <citation type="journal article" date="2019" name="Int. J. Syst. Evol. Microbiol.">
        <title>The Global Catalogue of Microorganisms (GCM) 10K type strain sequencing project: providing services to taxonomists for standard genome sequencing and annotation.</title>
        <authorList>
            <consortium name="The Broad Institute Genomics Platform"/>
            <consortium name="The Broad Institute Genome Sequencing Center for Infectious Disease"/>
            <person name="Wu L."/>
            <person name="Ma J."/>
        </authorList>
    </citation>
    <scope>NUCLEOTIDE SEQUENCE [LARGE SCALE GENOMIC DNA]</scope>
    <source>
        <strain evidence="7">ZS-35-S2</strain>
    </source>
</reference>
<evidence type="ECO:0000313" key="7">
    <source>
        <dbReference type="Proteomes" id="UP001597371"/>
    </source>
</evidence>
<dbReference type="RefSeq" id="WP_209738827.1">
    <property type="nucleotide sequence ID" value="NZ_CP072611.1"/>
</dbReference>
<keyword evidence="2" id="KW-0805">Transcription regulation</keyword>
<dbReference type="Pfam" id="PF00126">
    <property type="entry name" value="HTH_1"/>
    <property type="match status" value="1"/>
</dbReference>
<dbReference type="PROSITE" id="PS50931">
    <property type="entry name" value="HTH_LYSR"/>
    <property type="match status" value="1"/>
</dbReference>
<comment type="similarity">
    <text evidence="1">Belongs to the LysR transcriptional regulatory family.</text>
</comment>
<proteinExistence type="inferred from homology"/>
<dbReference type="InterPro" id="IPR050950">
    <property type="entry name" value="HTH-type_LysR_regulators"/>
</dbReference>
<feature type="domain" description="HTH lysR-type" evidence="5">
    <location>
        <begin position="12"/>
        <end position="64"/>
    </location>
</feature>
<organism evidence="6 7">
    <name type="scientific">Aureimonas populi</name>
    <dbReference type="NCBI Taxonomy" id="1701758"/>
    <lineage>
        <taxon>Bacteria</taxon>
        <taxon>Pseudomonadati</taxon>
        <taxon>Pseudomonadota</taxon>
        <taxon>Alphaproteobacteria</taxon>
        <taxon>Hyphomicrobiales</taxon>
        <taxon>Aurantimonadaceae</taxon>
        <taxon>Aureimonas</taxon>
    </lineage>
</organism>
<evidence type="ECO:0000259" key="5">
    <source>
        <dbReference type="PROSITE" id="PS50931"/>
    </source>
</evidence>
<evidence type="ECO:0000256" key="2">
    <source>
        <dbReference type="ARBA" id="ARBA00023015"/>
    </source>
</evidence>
<dbReference type="InterPro" id="IPR005119">
    <property type="entry name" value="LysR_subst-bd"/>
</dbReference>
<dbReference type="EMBL" id="JBHUIJ010000015">
    <property type="protein sequence ID" value="MFD2238282.1"/>
    <property type="molecule type" value="Genomic_DNA"/>
</dbReference>
<dbReference type="SUPFAM" id="SSF46785">
    <property type="entry name" value="Winged helix' DNA-binding domain"/>
    <property type="match status" value="1"/>
</dbReference>
<keyword evidence="4" id="KW-0804">Transcription</keyword>
<evidence type="ECO:0000256" key="1">
    <source>
        <dbReference type="ARBA" id="ARBA00009437"/>
    </source>
</evidence>